<sequence length="2778" mass="318355">MIKILINFLFLIFILELFINYLIFGVNANKHRHHKIRHSRSPSPSFSHLLSSSTPTDFQFTAPFYNLSIFENSVGQRANIALNPSNAQMVGCWLPKGYNQIQFRITQGDEQNRFGVKSQRLGNFAFLLLEYKDQMDVLNRELQPEFNLIILATTKRRRGLALESIAKINIRVLDENDNPPMFKELNYFLNLNILPLPLNSKIIKLEAFDADEGLNGELLYSLVKPSKYFYIEQTTGWLRTFASLDSLKLPTNITLEVKIEDRASRLQNSNKELNSFSPPNLFNIRNKAFVEIEILDGNDMLKQPKLIFRQIHFQPILEHPIPVALIELFDKDLQNKENINIQLSRLNTQFIWNCAWIERINLIQFALNICPQFPRDLLGLEETLTVRISVSRQIDLLNSKSITFGDQEFQIKMDPSIGRKISLNSGKYIGDNLIINLNESMPVGSVLWQFQAEINNLTNNYLVDKGKIRFKLLRHQQQQKFPFDLDQLTGQLKLISSLDYENPLHQKQFNLSIVAQLELGNSKKSLKLQSTPLEIKINLIDFNDNCPEFLEIPLNNLIILEEKHLKSLTPNDNIIWKAKARDHDEGKNSEIIYKIIGDNWQLFDLHPFNGELRIIKEWPNNQQQINIKILAMDRGWPFSHQTQLPLIIKKDDGKEISVSPEIIQNTCQMPNKFAPEFLIKENEIIGEIEENAEQNTTIGYIKAKDEDIGINGYIQYFLISSTNNSKINSFIGIEPNNGRIFLLFSLNGKLGGNEGNNFDFPIQILAIDMAVNKEKQKGTKKEFKIRVKPGRRNEHSPIFEHYSYRIAIREENAPGTELLQLKAFDPDLGDNGRIEYKLIENNEINKLISVNSQNGLIKAIKSLDREVLGDLITFNVLASDFGIPQRQTLTNITLILDDINDQHPQCSREIEQFYILEDSPNGQLVGCVGAFDKDLQKNSEIIYILMTDKNKNKILPFRLDEDTGCLFVDLEQQQTLNFEKQKEYQFNIKLKDKGTPTLESLINCLVKINLIKVFDNSRLDKPKFSEIALEANIEENSPIGTEILRLNAEIEEEKEGIIKGRKRRQHKIKKEINYKLVGGNGFGFFEINSKNGSLKTLKDKQQFWLTIRAEYLNNLKQQQTHQHILIKILNQNDRLPLFSMPLYKAIINENCEENKVVLKVEATDADEQQSINKLENLIKYSIINDNSQQQNFVIDENTGHILTGKNKLDRELQSEYLLTIRACDLGLLCSTSIVQINVEDENDNFPIFDLKYLSSLTAPANTLGFLGRVYAIDKDFGINSKIKYWIEPKNEKIEIDVNGRIFAKIPLKAGTLVEFVVFAEDGGNPKLKGNASVKMPVLERASRLSASNRAPSLINPENWREIILTGFESLGSVIGTIKAKDEDDDPLWWSIEDENGEEDSLAQKFFALRNIKEGAELILIENIQELNNIQEIIVKFSLSDGLDTIHDKLIIRLEYSKENIKFFEEEINLQIFNEMPIGYILYKPQLINNNKISTKYLIHYFLHLIDDINGFDEVFRVDPINGNVILAKQLPQRLASPFTLIIGATIYSQHQKYNISGFSTLRINRGEENENSPMFIECYGKEEGYLEILLEGDGNPGDLIYTFEAIDPDRGNSGKVKYSLIYEQKKYQKLFSLDEITGELRLLKGWPKKLEEVNLLIRASDSGKFPRSSDCHLNLLAPKSLIISNQFQPKYLNYSINNFKKYFGKINSLIYSPKILNYLNIEENEEIKNKKENNYLIDTSNYYYKIEKEECQQLLSIHFSNGKLVFNGAYTDLNELNCSIYLNSRENEKNNILIYNIFVNLNSTFLFPFISTINETFDNNTFNSLLLNEEIFTTTTTTTLSTLSINNEEKEIQFLPSSEIYFEQFLLENNLESSSIFSFPQQIYNLNIPEGRPLINQTILLSLWPLQNNLFGNKLKFKLIFNKFEEIILERFFKLDKDFGILWLIDDGNPMPKILFDREEQPQILMAIKVFNEVKNLSALCLVKINLEDINDNPPIFTEQKYIANVFEDAQIGDQVLQLNAKDADSGINGMVIYELEDEASIPSFIQLNKSDGRLLISSAISQKQKQQKIFNFNVFAIDKGIPSLSSLPIQINLKIVDAQIPIFSAKIYRVEMAEMTEKKIYPSPLLQLKAEIPNRNLSKIGYKIKNAKISNGLLNNEEDGGNEDYLKLFNLDFDFGLLFILNSLPTSNNSKQLFINLTVEAFAEASKNSGIANVLVRLPQKLIPTISFKYPIFKWNIFENSSVGTFIGKLELLNNNNPSLPVNYSLLINKNQRKIPSIISIHPTNGEVYLANLIEDKEKIYEFNVLALIKLENGNVESCEGLIQINVIFGGKKEGGEGEKGKSKEKEEVPFVDIPNQFNLNSNRELNTPIPTFKPEEKKENFVENNFLLNNFVRRPLPPPSIQQNISKMLKKEETNIKNGQVLNEILLNTNNNNNDWLQQFVDSNRLILLLLPTCLLSLALISFSFFICCRYCQRKNKNNLNNRKQRKSIKNKRNFGGGGTTTYSGSFTRGTIEFPSRRQTPDPACNPLVPRKTTASQVIADQQPPPPRPPRYRRDAHGTAALPTVEVKPMHRIQQNKPTTIIDNISLKSNQTTQSNNQLNNSSSPSIPKRRTSGSTGGIQKRRKKENILNVPEPPPRHSSGDLVAIKEKEINKNAQLLLHSFGRPLNSEELNNKILEEEQQQNNNNNNIQIKNKKQKNINSDTSTNIVGTSTSSDYLTMKPVHRAKPFKLGNEIEKESLPLPPPPPPPQHRTTTKLYDCPIETNIDSDENEEIEEK</sequence>
<keyword evidence="2" id="KW-1185">Reference proteome</keyword>
<evidence type="ECO:0000313" key="1">
    <source>
        <dbReference type="EMBL" id="CAK5076375.1"/>
    </source>
</evidence>
<evidence type="ECO:0000313" key="2">
    <source>
        <dbReference type="Proteomes" id="UP001497535"/>
    </source>
</evidence>
<gene>
    <name evidence="1" type="ORF">MENTE1834_LOCUS23240</name>
</gene>
<reference evidence="1" key="1">
    <citation type="submission" date="2023-11" db="EMBL/GenBank/DDBJ databases">
        <authorList>
            <person name="Poullet M."/>
        </authorList>
    </citation>
    <scope>NUCLEOTIDE SEQUENCE</scope>
    <source>
        <strain evidence="1">E1834</strain>
    </source>
</reference>
<protein>
    <submittedName>
        <fullName evidence="1">Uncharacterized protein</fullName>
    </submittedName>
</protein>
<dbReference type="EMBL" id="CAVMJV010000030">
    <property type="protein sequence ID" value="CAK5076375.1"/>
    <property type="molecule type" value="Genomic_DNA"/>
</dbReference>
<dbReference type="Proteomes" id="UP001497535">
    <property type="component" value="Unassembled WGS sequence"/>
</dbReference>
<name>A0ACB0ZDU4_MELEN</name>
<proteinExistence type="predicted"/>
<comment type="caution">
    <text evidence="1">The sequence shown here is derived from an EMBL/GenBank/DDBJ whole genome shotgun (WGS) entry which is preliminary data.</text>
</comment>
<accession>A0ACB0ZDU4</accession>
<organism evidence="1 2">
    <name type="scientific">Meloidogyne enterolobii</name>
    <name type="common">Root-knot nematode worm</name>
    <name type="synonym">Meloidogyne mayaguensis</name>
    <dbReference type="NCBI Taxonomy" id="390850"/>
    <lineage>
        <taxon>Eukaryota</taxon>
        <taxon>Metazoa</taxon>
        <taxon>Ecdysozoa</taxon>
        <taxon>Nematoda</taxon>
        <taxon>Chromadorea</taxon>
        <taxon>Rhabditida</taxon>
        <taxon>Tylenchina</taxon>
        <taxon>Tylenchomorpha</taxon>
        <taxon>Tylenchoidea</taxon>
        <taxon>Meloidogynidae</taxon>
        <taxon>Meloidogyninae</taxon>
        <taxon>Meloidogyne</taxon>
    </lineage>
</organism>